<keyword evidence="1" id="KW-0547">Nucleotide-binding</keyword>
<evidence type="ECO:0000313" key="12">
    <source>
        <dbReference type="EMBL" id="HHQ80696.1"/>
    </source>
</evidence>
<evidence type="ECO:0000256" key="9">
    <source>
        <dbReference type="ARBA" id="ARBA00093467"/>
    </source>
</evidence>
<dbReference type="PIRSF" id="PIRSF037307">
    <property type="entry name" value="Lhr-like_helic_prd"/>
    <property type="match status" value="1"/>
</dbReference>
<evidence type="ECO:0000256" key="3">
    <source>
        <dbReference type="ARBA" id="ARBA00022801"/>
    </source>
</evidence>
<evidence type="ECO:0000259" key="11">
    <source>
        <dbReference type="PROSITE" id="PS51194"/>
    </source>
</evidence>
<evidence type="ECO:0000256" key="8">
    <source>
        <dbReference type="ARBA" id="ARBA00023235"/>
    </source>
</evidence>
<dbReference type="Pfam" id="PF08494">
    <property type="entry name" value="DEAD_assoc"/>
    <property type="match status" value="1"/>
</dbReference>
<dbReference type="InterPro" id="IPR017170">
    <property type="entry name" value="Lhr-like"/>
</dbReference>
<dbReference type="Pfam" id="PF00271">
    <property type="entry name" value="Helicase_C"/>
    <property type="match status" value="1"/>
</dbReference>
<keyword evidence="5" id="KW-0067">ATP-binding</keyword>
<dbReference type="EMBL" id="DRZC01000063">
    <property type="protein sequence ID" value="HHQ80696.1"/>
    <property type="molecule type" value="Genomic_DNA"/>
</dbReference>
<dbReference type="GO" id="GO:0140097">
    <property type="term" value="F:catalytic activity, acting on DNA"/>
    <property type="evidence" value="ECO:0007669"/>
    <property type="project" value="UniProtKB-ARBA"/>
</dbReference>
<dbReference type="InterPro" id="IPR013701">
    <property type="entry name" value="Lhr-like_DEAD/DEAH_assoc"/>
</dbReference>
<comment type="caution">
    <text evidence="12">The sequence shown here is derived from an EMBL/GenBank/DDBJ whole genome shotgun (WGS) entry which is preliminary data.</text>
</comment>
<evidence type="ECO:0000256" key="1">
    <source>
        <dbReference type="ARBA" id="ARBA00022741"/>
    </source>
</evidence>
<keyword evidence="6" id="KW-0238">DNA-binding</keyword>
<dbReference type="PROSITE" id="PS51192">
    <property type="entry name" value="HELICASE_ATP_BIND_1"/>
    <property type="match status" value="1"/>
</dbReference>
<keyword evidence="3" id="KW-0378">Hydrolase</keyword>
<comment type="similarity">
    <text evidence="9">Belongs to the Lhr helicase family. Lhr-Core subfamily.</text>
</comment>
<reference evidence="12" key="1">
    <citation type="journal article" date="2020" name="mSystems">
        <title>Genome- and Community-Level Interaction Insights into Carbon Utilization and Element Cycling Functions of Hydrothermarchaeota in Hydrothermal Sediment.</title>
        <authorList>
            <person name="Zhou Z."/>
            <person name="Liu Y."/>
            <person name="Xu W."/>
            <person name="Pan J."/>
            <person name="Luo Z.H."/>
            <person name="Li M."/>
        </authorList>
    </citation>
    <scope>NUCLEOTIDE SEQUENCE [LARGE SCALE GENOMIC DNA]</scope>
    <source>
        <strain evidence="12">SpSt-1116</strain>
    </source>
</reference>
<protein>
    <submittedName>
        <fullName evidence="12">DEAD/DEAH box helicase</fullName>
    </submittedName>
</protein>
<evidence type="ECO:0000259" key="10">
    <source>
        <dbReference type="PROSITE" id="PS51192"/>
    </source>
</evidence>
<dbReference type="InterPro" id="IPR052511">
    <property type="entry name" value="ATP-dep_Helicase"/>
</dbReference>
<dbReference type="Pfam" id="PF00270">
    <property type="entry name" value="DEAD"/>
    <property type="match status" value="1"/>
</dbReference>
<evidence type="ECO:0000256" key="7">
    <source>
        <dbReference type="ARBA" id="ARBA00023204"/>
    </source>
</evidence>
<dbReference type="GO" id="GO:0004386">
    <property type="term" value="F:helicase activity"/>
    <property type="evidence" value="ECO:0007669"/>
    <property type="project" value="UniProtKB-KW"/>
</dbReference>
<sequence length="950" mass="106764">MTARVKIDEVPGCFKLLDPRLVSELKKHGITKPTPIQEKSIPHILAGADVIISSPTGTGKTEAAVLPIFSLMLREVDKVGRVERPLMVYITPLRALNRDIYCRLQEISCNIGLKAMVRHGDSTSKERREFLREPPTWFITTPESFTLMLSHEQIRHLLSGIKWVVLDEVHELLGSERGSATEVSLRRLESLTGRYQFVGLSATIPDKVLFKKFYPCRRDCRIVEEDFGRESFYVVVSSGVAGLKSPGAHLSWSVSFLKGLLASFDSLILFTNTRDMAEALGYHVRNSGLELFEVHHGSLSPAVRKSVEERFKQGRIRGVIATSSLELGIDVGTVDVVVQYGSPRQALRLVQRAGRSGHRLGALSRGIVIAEPNLDDIVESAVIARRALRGLLEDVKPHERPIDVLAHQIVGMILAGEARTEEELLRALNPTFTFKGLDANTLREVVEYACQSKMLFRDSDGSLRPSRRSRTFFFTTTMIPDTKRIPVFSVQGERIGFLDEDFVYARLHEESTFLLAGREWRVVAIDFEAERVVVEECIERRGLPPLWEGDLIPVDRLVAREACALIKRLGSGEPLTRILKHYPVLSRGAIEILSKIVEEARKEGYIPPGPNYVLIEEDHRENIAVAYTCLGSRGNDALAILISGYINSRYGKAAETYSDPYRVFLKPVVSGESAAEVLERVLYKLSSLGESDVLAELEDSIKRTGLFFWKVSQVARKMGAVSGKASPSEVRKLLRYLAETLVGKEALRETFHEKVDLSSLLDFLRDLRSGRLKIVRQTKPGFSPYTTHGGKLTRYVTSLSTGIPTELALEIFERKILEKTVLLKCVVCGYERIVKIKELDDVVMCAKCCSRALAPIPPGNLEFVNAIRKYFDKRDSRLKDKEREYVDDAIKRANLVLSHGKVAVIALSPYGVGPKAASRAISRLKLGWSEFLRALYEEERNFLRTRRYWD</sequence>
<dbReference type="GO" id="GO:0016887">
    <property type="term" value="F:ATP hydrolysis activity"/>
    <property type="evidence" value="ECO:0007669"/>
    <property type="project" value="TreeGrafter"/>
</dbReference>
<dbReference type="GO" id="GO:0005524">
    <property type="term" value="F:ATP binding"/>
    <property type="evidence" value="ECO:0007669"/>
    <property type="project" value="UniProtKB-KW"/>
</dbReference>
<keyword evidence="2" id="KW-0227">DNA damage</keyword>
<feature type="domain" description="Helicase C-terminal" evidence="11">
    <location>
        <begin position="256"/>
        <end position="403"/>
    </location>
</feature>
<dbReference type="PANTHER" id="PTHR47962">
    <property type="entry name" value="ATP-DEPENDENT HELICASE LHR-RELATED-RELATED"/>
    <property type="match status" value="1"/>
</dbReference>
<evidence type="ECO:0000256" key="2">
    <source>
        <dbReference type="ARBA" id="ARBA00022763"/>
    </source>
</evidence>
<dbReference type="SMART" id="SM00487">
    <property type="entry name" value="DEXDc"/>
    <property type="match status" value="1"/>
</dbReference>
<dbReference type="Gene3D" id="3.40.50.300">
    <property type="entry name" value="P-loop containing nucleotide triphosphate hydrolases"/>
    <property type="match status" value="2"/>
</dbReference>
<dbReference type="SMART" id="SM00490">
    <property type="entry name" value="HELICc"/>
    <property type="match status" value="1"/>
</dbReference>
<proteinExistence type="inferred from homology"/>
<evidence type="ECO:0000256" key="6">
    <source>
        <dbReference type="ARBA" id="ARBA00023125"/>
    </source>
</evidence>
<keyword evidence="8" id="KW-0413">Isomerase</keyword>
<feature type="domain" description="Helicase ATP-binding" evidence="10">
    <location>
        <begin position="41"/>
        <end position="222"/>
    </location>
</feature>
<dbReference type="AlphaFoldDB" id="A0A7J3ZKR1"/>
<name>A0A7J3ZKR1_9CREN</name>
<dbReference type="PANTHER" id="PTHR47962:SF5">
    <property type="entry name" value="ATP-DEPENDENT HELICASE LHR-RELATED"/>
    <property type="match status" value="1"/>
</dbReference>
<evidence type="ECO:0000256" key="4">
    <source>
        <dbReference type="ARBA" id="ARBA00022806"/>
    </source>
</evidence>
<dbReference type="InterPro" id="IPR045628">
    <property type="entry name" value="Lhr_WH_dom"/>
</dbReference>
<keyword evidence="7" id="KW-0234">DNA repair</keyword>
<dbReference type="SUPFAM" id="SSF52540">
    <property type="entry name" value="P-loop containing nucleoside triphosphate hydrolases"/>
    <property type="match status" value="2"/>
</dbReference>
<accession>A0A7J3ZKR1</accession>
<dbReference type="PROSITE" id="PS51194">
    <property type="entry name" value="HELICASE_CTER"/>
    <property type="match status" value="1"/>
</dbReference>
<keyword evidence="4 12" id="KW-0347">Helicase</keyword>
<dbReference type="InterPro" id="IPR027417">
    <property type="entry name" value="P-loop_NTPase"/>
</dbReference>
<dbReference type="InterPro" id="IPR014001">
    <property type="entry name" value="Helicase_ATP-bd"/>
</dbReference>
<evidence type="ECO:0000256" key="5">
    <source>
        <dbReference type="ARBA" id="ARBA00022840"/>
    </source>
</evidence>
<dbReference type="InterPro" id="IPR001650">
    <property type="entry name" value="Helicase_C-like"/>
</dbReference>
<gene>
    <name evidence="12" type="ORF">ENM78_04525</name>
</gene>
<dbReference type="GO" id="GO:0006281">
    <property type="term" value="P:DNA repair"/>
    <property type="evidence" value="ECO:0007669"/>
    <property type="project" value="UniProtKB-KW"/>
</dbReference>
<organism evidence="12">
    <name type="scientific">Fervidicoccus fontis</name>
    <dbReference type="NCBI Taxonomy" id="683846"/>
    <lineage>
        <taxon>Archaea</taxon>
        <taxon>Thermoproteota</taxon>
        <taxon>Thermoprotei</taxon>
        <taxon>Fervidicoccales</taxon>
        <taxon>Fervidicoccaceae</taxon>
        <taxon>Fervidicoccus</taxon>
    </lineage>
</organism>
<dbReference type="Pfam" id="PF19306">
    <property type="entry name" value="WHD_Lhr"/>
    <property type="match status" value="1"/>
</dbReference>
<dbReference type="GO" id="GO:0003677">
    <property type="term" value="F:DNA binding"/>
    <property type="evidence" value="ECO:0007669"/>
    <property type="project" value="UniProtKB-KW"/>
</dbReference>
<dbReference type="InterPro" id="IPR011545">
    <property type="entry name" value="DEAD/DEAH_box_helicase_dom"/>
</dbReference>